<dbReference type="RefSeq" id="WP_197004581.1">
    <property type="nucleotide sequence ID" value="NZ_BONS01000024.1"/>
</dbReference>
<feature type="transmembrane region" description="Helical" evidence="1">
    <location>
        <begin position="148"/>
        <end position="167"/>
    </location>
</feature>
<keyword evidence="1" id="KW-0812">Transmembrane</keyword>
<keyword evidence="1" id="KW-0472">Membrane</keyword>
<gene>
    <name evidence="2" type="ORF">IW245_003950</name>
</gene>
<sequence>MPTNAPLLICEYEHLKQEQRLRIATRDNLVCASVAAMVAVGGAALEAHSPALLLLWPPLALVLGLNFVANDQKVSAIRAHITSVIAPQLTRIVDGEVLTWETVHRTGRGARSRKVGQLAANLLVFCLPALLAPLGYTLSDGGTALLDALAAVELAGVAALVAQIVGYSEVRQVGDRT</sequence>
<dbReference type="AlphaFoldDB" id="A0A8J7GGY0"/>
<evidence type="ECO:0000313" key="2">
    <source>
        <dbReference type="EMBL" id="MBG6137756.1"/>
    </source>
</evidence>
<evidence type="ECO:0000256" key="1">
    <source>
        <dbReference type="SAM" id="Phobius"/>
    </source>
</evidence>
<proteinExistence type="predicted"/>
<dbReference type="EMBL" id="JADOUF010000001">
    <property type="protein sequence ID" value="MBG6137756.1"/>
    <property type="molecule type" value="Genomic_DNA"/>
</dbReference>
<dbReference type="Proteomes" id="UP000622552">
    <property type="component" value="Unassembled WGS sequence"/>
</dbReference>
<protein>
    <submittedName>
        <fullName evidence="2">Uncharacterized protein</fullName>
    </submittedName>
</protein>
<feature type="transmembrane region" description="Helical" evidence="1">
    <location>
        <begin position="118"/>
        <end position="136"/>
    </location>
</feature>
<name>A0A8J7GGY0_9ACTN</name>
<keyword evidence="3" id="KW-1185">Reference proteome</keyword>
<keyword evidence="1" id="KW-1133">Transmembrane helix</keyword>
<evidence type="ECO:0000313" key="3">
    <source>
        <dbReference type="Proteomes" id="UP000622552"/>
    </source>
</evidence>
<feature type="transmembrane region" description="Helical" evidence="1">
    <location>
        <begin position="29"/>
        <end position="45"/>
    </location>
</feature>
<organism evidence="2 3">
    <name type="scientific">Longispora fulva</name>
    <dbReference type="NCBI Taxonomy" id="619741"/>
    <lineage>
        <taxon>Bacteria</taxon>
        <taxon>Bacillati</taxon>
        <taxon>Actinomycetota</taxon>
        <taxon>Actinomycetes</taxon>
        <taxon>Micromonosporales</taxon>
        <taxon>Micromonosporaceae</taxon>
        <taxon>Longispora</taxon>
    </lineage>
</organism>
<reference evidence="2" key="1">
    <citation type="submission" date="2020-11" db="EMBL/GenBank/DDBJ databases">
        <title>Sequencing the genomes of 1000 actinobacteria strains.</title>
        <authorList>
            <person name="Klenk H.-P."/>
        </authorList>
    </citation>
    <scope>NUCLEOTIDE SEQUENCE</scope>
    <source>
        <strain evidence="2">DSM 45356</strain>
    </source>
</reference>
<feature type="transmembrane region" description="Helical" evidence="1">
    <location>
        <begin position="51"/>
        <end position="69"/>
    </location>
</feature>
<accession>A0A8J7GGY0</accession>
<comment type="caution">
    <text evidence="2">The sequence shown here is derived from an EMBL/GenBank/DDBJ whole genome shotgun (WGS) entry which is preliminary data.</text>
</comment>